<dbReference type="PANTHER" id="PTHR12732:SF0">
    <property type="entry name" value="PCI DOMAIN-CONTAINING PROTEIN 2"/>
    <property type="match status" value="1"/>
</dbReference>
<organism evidence="2 3">
    <name type="scientific">Elliptochloris bilobata</name>
    <dbReference type="NCBI Taxonomy" id="381761"/>
    <lineage>
        <taxon>Eukaryota</taxon>
        <taxon>Viridiplantae</taxon>
        <taxon>Chlorophyta</taxon>
        <taxon>core chlorophytes</taxon>
        <taxon>Trebouxiophyceae</taxon>
        <taxon>Trebouxiophyceae incertae sedis</taxon>
        <taxon>Elliptochloris clade</taxon>
        <taxon>Elliptochloris</taxon>
    </lineage>
</organism>
<dbReference type="GO" id="GO:0070390">
    <property type="term" value="C:transcription export complex 2"/>
    <property type="evidence" value="ECO:0007669"/>
    <property type="project" value="TreeGrafter"/>
</dbReference>
<dbReference type="InterPro" id="IPR000717">
    <property type="entry name" value="PCI_dom"/>
</dbReference>
<dbReference type="PROSITE" id="PS50250">
    <property type="entry name" value="PCI"/>
    <property type="match status" value="1"/>
</dbReference>
<sequence>MDLINAWADAIYTENGEKLLQLLAVDNVDAQQAVFEKLQSRPAWDPAPDCRSRLRQRLRGESVWEEVVEALCCMRVALVQGNAVAAIGELMRATGPFNKLFREDMGTWLVRPMGGFVRALRDVGAAANVQAKVPPGKNGYLGEAAAKMNALFSSAHQGAGNRDKKMAALDVVIVLFQVYFRLNTLRMCKSLINAVNSPQFLPFDAFPASQRVTYRFFVGRLAIFAEDYNEAEEHLTYAFEHCHARAARNKAAVARFLIPVRMLLGALPAMGLLEAFGLTVYAPFAEAMRTGSVQQLNESLQANQAAFIHAGTYLLMEKLRQAVCRRLLKRVWLLHRESDPDKAHQLPLVKFQAALAAQGAEMDIDEVECLVANLIFRGYVKGYLSHRHHVAVLSKNDAFPALTAAMLADPNI</sequence>
<dbReference type="SMART" id="SM00753">
    <property type="entry name" value="PAM"/>
    <property type="match status" value="1"/>
</dbReference>
<dbReference type="GO" id="GO:0006368">
    <property type="term" value="P:transcription elongation by RNA polymerase II"/>
    <property type="evidence" value="ECO:0007669"/>
    <property type="project" value="TreeGrafter"/>
</dbReference>
<keyword evidence="3" id="KW-1185">Reference proteome</keyword>
<name>A0AAW1RXI9_9CHLO</name>
<dbReference type="GO" id="GO:0003723">
    <property type="term" value="F:RNA binding"/>
    <property type="evidence" value="ECO:0007669"/>
    <property type="project" value="InterPro"/>
</dbReference>
<dbReference type="EMBL" id="JALJOU010000018">
    <property type="protein sequence ID" value="KAK9838509.1"/>
    <property type="molecule type" value="Genomic_DNA"/>
</dbReference>
<dbReference type="InterPro" id="IPR045114">
    <property type="entry name" value="Csn12-like"/>
</dbReference>
<proteinExistence type="predicted"/>
<dbReference type="GO" id="GO:0000973">
    <property type="term" value="P:post-transcriptional tethering of RNA polymerase II gene DNA at nuclear periphery"/>
    <property type="evidence" value="ECO:0007669"/>
    <property type="project" value="TreeGrafter"/>
</dbReference>
<dbReference type="Pfam" id="PF01399">
    <property type="entry name" value="PCI"/>
    <property type="match status" value="1"/>
</dbReference>
<feature type="domain" description="PCI" evidence="1">
    <location>
        <begin position="212"/>
        <end position="398"/>
    </location>
</feature>
<dbReference type="Proteomes" id="UP001445335">
    <property type="component" value="Unassembled WGS sequence"/>
</dbReference>
<comment type="caution">
    <text evidence="2">The sequence shown here is derived from an EMBL/GenBank/DDBJ whole genome shotgun (WGS) entry which is preliminary data.</text>
</comment>
<accession>A0AAW1RXI9</accession>
<dbReference type="AlphaFoldDB" id="A0AAW1RXI9"/>
<dbReference type="GO" id="GO:0016973">
    <property type="term" value="P:poly(A)+ mRNA export from nucleus"/>
    <property type="evidence" value="ECO:0007669"/>
    <property type="project" value="TreeGrafter"/>
</dbReference>
<evidence type="ECO:0000313" key="2">
    <source>
        <dbReference type="EMBL" id="KAK9838509.1"/>
    </source>
</evidence>
<reference evidence="2 3" key="1">
    <citation type="journal article" date="2024" name="Nat. Commun.">
        <title>Phylogenomics reveals the evolutionary origins of lichenization in chlorophyte algae.</title>
        <authorList>
            <person name="Puginier C."/>
            <person name="Libourel C."/>
            <person name="Otte J."/>
            <person name="Skaloud P."/>
            <person name="Haon M."/>
            <person name="Grisel S."/>
            <person name="Petersen M."/>
            <person name="Berrin J.G."/>
            <person name="Delaux P.M."/>
            <person name="Dal Grande F."/>
            <person name="Keller J."/>
        </authorList>
    </citation>
    <scope>NUCLEOTIDE SEQUENCE [LARGE SCALE GENOMIC DNA]</scope>
    <source>
        <strain evidence="2 3">SAG 245.80</strain>
    </source>
</reference>
<evidence type="ECO:0000313" key="3">
    <source>
        <dbReference type="Proteomes" id="UP001445335"/>
    </source>
</evidence>
<dbReference type="GO" id="GO:0003690">
    <property type="term" value="F:double-stranded DNA binding"/>
    <property type="evidence" value="ECO:0007669"/>
    <property type="project" value="InterPro"/>
</dbReference>
<dbReference type="InterPro" id="IPR036388">
    <property type="entry name" value="WH-like_DNA-bd_sf"/>
</dbReference>
<dbReference type="PANTHER" id="PTHR12732">
    <property type="entry name" value="UNCHARACTERIZED PROTEASOME COMPONENT REGION PCI-CONTAINING"/>
    <property type="match status" value="1"/>
</dbReference>
<evidence type="ECO:0000259" key="1">
    <source>
        <dbReference type="PROSITE" id="PS50250"/>
    </source>
</evidence>
<dbReference type="Gene3D" id="1.10.10.10">
    <property type="entry name" value="Winged helix-like DNA-binding domain superfamily/Winged helix DNA-binding domain"/>
    <property type="match status" value="1"/>
</dbReference>
<protein>
    <recommendedName>
        <fullName evidence="1">PCI domain-containing protein</fullName>
    </recommendedName>
</protein>
<gene>
    <name evidence="2" type="ORF">WJX81_003800</name>
</gene>